<organism evidence="2 3">
    <name type="scientific">Vibrio gallaecicus</name>
    <dbReference type="NCBI Taxonomy" id="552386"/>
    <lineage>
        <taxon>Bacteria</taxon>
        <taxon>Pseudomonadati</taxon>
        <taxon>Pseudomonadota</taxon>
        <taxon>Gammaproteobacteria</taxon>
        <taxon>Vibrionales</taxon>
        <taxon>Vibrionaceae</taxon>
        <taxon>Vibrio</taxon>
    </lineage>
</organism>
<dbReference type="SUPFAM" id="SSF55166">
    <property type="entry name" value="Hedgehog/DD-peptidase"/>
    <property type="match status" value="1"/>
</dbReference>
<proteinExistence type="predicted"/>
<dbReference type="RefSeq" id="WP_372265474.1">
    <property type="nucleotide sequence ID" value="NZ_JBFRUW010000018.1"/>
</dbReference>
<reference evidence="2 3" key="1">
    <citation type="journal article" date="2024" name="ISME J.">
        <title>Tailless and filamentous prophages are predominant in marine Vibrio.</title>
        <authorList>
            <person name="Steensen K."/>
            <person name="Seneca J."/>
            <person name="Bartlau N."/>
            <person name="Yu X.A."/>
            <person name="Hussain F.A."/>
            <person name="Polz M.F."/>
        </authorList>
    </citation>
    <scope>NUCLEOTIDE SEQUENCE [LARGE SCALE GENOMIC DNA]</scope>
    <source>
        <strain evidence="2 3">10N.222.51.A1</strain>
    </source>
</reference>
<keyword evidence="2" id="KW-0121">Carboxypeptidase</keyword>
<sequence>MFSHLLAALLLTTTQPHSEALQKLQSDDMEMTYDDLVVDIHGYKVPTRAAFRGWILLNHAEDKVLKIGTQLREAGITTKMPLHLILLQGTDWVMNNTTLFTLPNAQHLPNMINTLKFIQTYIEPELGIVIPVSGERTDIYNKQAGGALRSKHLNFCALDLVPSQDISRSDLHTKLKAIHAKVGQKYNVGLGLYSGVRFHIDTCGFRSW</sequence>
<gene>
    <name evidence="2" type="ORF">AB4566_06680</name>
</gene>
<dbReference type="InterPro" id="IPR009045">
    <property type="entry name" value="Zn_M74/Hedgehog-like"/>
</dbReference>
<dbReference type="InterPro" id="IPR013230">
    <property type="entry name" value="Peptidase_M15A_C"/>
</dbReference>
<dbReference type="GO" id="GO:0004180">
    <property type="term" value="F:carboxypeptidase activity"/>
    <property type="evidence" value="ECO:0007669"/>
    <property type="project" value="UniProtKB-KW"/>
</dbReference>
<accession>A0ABV4N9Y1</accession>
<evidence type="ECO:0000259" key="1">
    <source>
        <dbReference type="Pfam" id="PF08291"/>
    </source>
</evidence>
<dbReference type="Proteomes" id="UP001570417">
    <property type="component" value="Unassembled WGS sequence"/>
</dbReference>
<evidence type="ECO:0000313" key="3">
    <source>
        <dbReference type="Proteomes" id="UP001570417"/>
    </source>
</evidence>
<name>A0ABV4N9Y1_9VIBR</name>
<protein>
    <submittedName>
        <fullName evidence="2">D-Ala-D-Ala carboxypeptidase family metallohydrolase</fullName>
    </submittedName>
</protein>
<evidence type="ECO:0000313" key="2">
    <source>
        <dbReference type="EMBL" id="MFA0567956.1"/>
    </source>
</evidence>
<dbReference type="Pfam" id="PF08291">
    <property type="entry name" value="Peptidase_M15_3"/>
    <property type="match status" value="1"/>
</dbReference>
<dbReference type="Gene3D" id="3.30.1380.10">
    <property type="match status" value="1"/>
</dbReference>
<dbReference type="EMBL" id="JBFRUW010000018">
    <property type="protein sequence ID" value="MFA0567956.1"/>
    <property type="molecule type" value="Genomic_DNA"/>
</dbReference>
<keyword evidence="2" id="KW-0645">Protease</keyword>
<comment type="caution">
    <text evidence="2">The sequence shown here is derived from an EMBL/GenBank/DDBJ whole genome shotgun (WGS) entry which is preliminary data.</text>
</comment>
<keyword evidence="2" id="KW-0378">Hydrolase</keyword>
<feature type="domain" description="Peptidase M15A C-terminal" evidence="1">
    <location>
        <begin position="104"/>
        <end position="179"/>
    </location>
</feature>
<keyword evidence="3" id="KW-1185">Reference proteome</keyword>